<comment type="catalytic activity">
    <reaction evidence="1">
        <text>S-ubiquitinyl-[E2 ubiquitin-conjugating enzyme]-L-cysteine + [acceptor protein]-L-lysine = [E2 ubiquitin-conjugating enzyme]-L-cysteine + N(6)-ubiquitinyl-[acceptor protein]-L-lysine.</text>
        <dbReference type="EC" id="2.3.2.27"/>
    </reaction>
</comment>
<protein>
    <recommendedName>
        <fullName evidence="5">RING-type E3 ubiquitin transferase</fullName>
        <ecNumber evidence="5">2.3.2.27</ecNumber>
    </recommendedName>
</protein>
<dbReference type="InterPro" id="IPR003591">
    <property type="entry name" value="Leu-rich_rpt_typical-subtyp"/>
</dbReference>
<keyword evidence="8 14" id="KW-0808">Transferase</keyword>
<dbReference type="RefSeq" id="WP_057011708.1">
    <property type="nucleotide sequence ID" value="NZ_JYLH01000004.1"/>
</dbReference>
<evidence type="ECO:0000256" key="9">
    <source>
        <dbReference type="ARBA" id="ARBA00022737"/>
    </source>
</evidence>
<comment type="caution">
    <text evidence="16">The sequence shown here is derived from an EMBL/GenBank/DDBJ whole genome shotgun (WGS) entry which is preliminary data.</text>
</comment>
<keyword evidence="7" id="KW-0433">Leucine-rich repeat</keyword>
<dbReference type="SMART" id="SM00364">
    <property type="entry name" value="LRR_BAC"/>
    <property type="match status" value="2"/>
</dbReference>
<evidence type="ECO:0000256" key="2">
    <source>
        <dbReference type="ARBA" id="ARBA00004192"/>
    </source>
</evidence>
<dbReference type="InterPro" id="IPR046673">
    <property type="entry name" value="ToxA_N"/>
</dbReference>
<dbReference type="PROSITE" id="PS52053">
    <property type="entry name" value="NEL"/>
    <property type="match status" value="1"/>
</dbReference>
<dbReference type="InterPro" id="IPR001611">
    <property type="entry name" value="Leu-rich_rpt"/>
</dbReference>
<evidence type="ECO:0000256" key="14">
    <source>
        <dbReference type="PROSITE-ProRule" id="PRU01398"/>
    </source>
</evidence>
<feature type="domain" description="NEL" evidence="15">
    <location>
        <begin position="1324"/>
        <end position="1612"/>
    </location>
</feature>
<dbReference type="Gene3D" id="3.80.10.10">
    <property type="entry name" value="Ribonuclease Inhibitor"/>
    <property type="match status" value="1"/>
</dbReference>
<dbReference type="PATRIC" id="fig|75588.4.peg.3912"/>
<organism evidence="16 17">
    <name type="scientific">Pseudomonas libanensis</name>
    <dbReference type="NCBI Taxonomy" id="75588"/>
    <lineage>
        <taxon>Bacteria</taxon>
        <taxon>Pseudomonadati</taxon>
        <taxon>Pseudomonadota</taxon>
        <taxon>Gammaproteobacteria</taxon>
        <taxon>Pseudomonadales</taxon>
        <taxon>Pseudomonadaceae</taxon>
        <taxon>Pseudomonas</taxon>
    </lineage>
</organism>
<evidence type="ECO:0000256" key="10">
    <source>
        <dbReference type="ARBA" id="ARBA00022786"/>
    </source>
</evidence>
<evidence type="ECO:0000313" key="16">
    <source>
        <dbReference type="EMBL" id="KRP46712.1"/>
    </source>
</evidence>
<dbReference type="GO" id="GO:0016567">
    <property type="term" value="P:protein ubiquitination"/>
    <property type="evidence" value="ECO:0007669"/>
    <property type="project" value="InterPro"/>
</dbReference>
<dbReference type="GO" id="GO:0030430">
    <property type="term" value="C:host cell cytoplasm"/>
    <property type="evidence" value="ECO:0007669"/>
    <property type="project" value="UniProtKB-SubCell"/>
</dbReference>
<dbReference type="Pfam" id="PF14496">
    <property type="entry name" value="NEL"/>
    <property type="match status" value="1"/>
</dbReference>
<keyword evidence="9" id="KW-0677">Repeat</keyword>
<name>A0A0R2YEK1_9PSED</name>
<dbReference type="InterPro" id="IPR029487">
    <property type="entry name" value="NEL_dom"/>
</dbReference>
<evidence type="ECO:0000256" key="13">
    <source>
        <dbReference type="ARBA" id="ARBA00023200"/>
    </source>
</evidence>
<keyword evidence="6 14" id="KW-0964">Secreted</keyword>
<dbReference type="Gene3D" id="1.20.58.360">
    <property type="entry name" value="Shigella T3SS effector IpaH defines"/>
    <property type="match status" value="1"/>
</dbReference>
<dbReference type="SMART" id="SM00369">
    <property type="entry name" value="LRR_TYP"/>
    <property type="match status" value="4"/>
</dbReference>
<evidence type="ECO:0000256" key="3">
    <source>
        <dbReference type="ARBA" id="ARBA00004613"/>
    </source>
</evidence>
<evidence type="ECO:0000256" key="4">
    <source>
        <dbReference type="ARBA" id="ARBA00009868"/>
    </source>
</evidence>
<comment type="PTM">
    <text evidence="14">Ubiquitinated in the presence of host E1 ubiquitin-activating enzyme, E2 ubiquitin-conjugating enzyme and ubiquitin.</text>
</comment>
<dbReference type="PANTHER" id="PTHR47114:SF2">
    <property type="entry name" value="OLIGODENDROCYTE-MYELIN GLYCOPROTEIN"/>
    <property type="match status" value="1"/>
</dbReference>
<reference evidence="16 17" key="1">
    <citation type="submission" date="2015-02" db="EMBL/GenBank/DDBJ databases">
        <title>Pseudomonas helleri sp. nov. and Pseudomonas weihenstephanensis sp. nov., isolated from raw cows milk.</title>
        <authorList>
            <person name="von Neubeck M."/>
            <person name="Huptas C."/>
            <person name="Wenning M."/>
            <person name="Scherer S."/>
        </authorList>
    </citation>
    <scope>NUCLEOTIDE SEQUENCE [LARGE SCALE GENOMIC DNA]</scope>
    <source>
        <strain evidence="16 17">DSM 17149</strain>
    </source>
</reference>
<keyword evidence="10 14" id="KW-0833">Ubl conjugation pathway</keyword>
<dbReference type="Pfam" id="PF20178">
    <property type="entry name" value="ToxA_N"/>
    <property type="match status" value="1"/>
</dbReference>
<keyword evidence="11 14" id="KW-0832">Ubl conjugation</keyword>
<proteinExistence type="inferred from homology"/>
<comment type="subcellular location">
    <subcellularLocation>
        <location evidence="2">Host cytoplasm</location>
    </subcellularLocation>
    <subcellularLocation>
        <location evidence="3">Secreted</location>
    </subcellularLocation>
</comment>
<dbReference type="PANTHER" id="PTHR47114">
    <property type="match status" value="1"/>
</dbReference>
<evidence type="ECO:0000256" key="6">
    <source>
        <dbReference type="ARBA" id="ARBA00022525"/>
    </source>
</evidence>
<dbReference type="InterPro" id="IPR051071">
    <property type="entry name" value="LRR-bact_E3_ubiq_ligases"/>
</dbReference>
<comment type="similarity">
    <text evidence="4 14">Belongs to the LRR-containing bacterial E3 ligase family.</text>
</comment>
<dbReference type="GO" id="GO:0061630">
    <property type="term" value="F:ubiquitin protein ligase activity"/>
    <property type="evidence" value="ECO:0007669"/>
    <property type="project" value="UniProtKB-EC"/>
</dbReference>
<evidence type="ECO:0000256" key="8">
    <source>
        <dbReference type="ARBA" id="ARBA00022679"/>
    </source>
</evidence>
<evidence type="ECO:0000256" key="5">
    <source>
        <dbReference type="ARBA" id="ARBA00012483"/>
    </source>
</evidence>
<evidence type="ECO:0000313" key="17">
    <source>
        <dbReference type="Proteomes" id="UP000051446"/>
    </source>
</evidence>
<evidence type="ECO:0000256" key="7">
    <source>
        <dbReference type="ARBA" id="ARBA00022614"/>
    </source>
</evidence>
<keyword evidence="12" id="KW-0843">Virulence</keyword>
<sequence>MTQKNDLSEFTDVVTEDELLAVLLEGTGDLDKARVLYKTLPPWWVRAAPQRRAALKQAHEYGELPRRSLKALLDSVRPLDEFCIERLYTFLLSKGVEDVDVERDQLELRRRTLSGVGADLGGDLIETFTWDKQSLVQAAMQNFDVDRARGGAQLAASVVRSAATGQPVPGLTAEQFVQYCRELDLGLAYQEHLRDVFALAFPPDLTNDDGVRINRPAVQIGFAKRYDMQVSLHIACANQHLSDSAGERLLKLIEADRPATERVTLAPEEKPLIWQGLKIDGACLWSVLVVCDEGPDPDNLEGGSLLIYMPNEPNRPWYEYKSLDDFKQYLTARLQEPTYRTFFEVYLDEYDRLDFFRRFDEDKQLGPMEPTLVTTGFTGFFFNACTGKLQRDAQALAVPTAQADAEADEQRWKFYLELGMDMLNAAAFVVPVVGQLMLGVAIGELLGEVFDGVEDWLHDDNTEALKHLIHIGENVAAMLAFEGGKRVIAGFKAGATSSGFFDQVEAITRSDQRPGLWRPRLAPYRQHLGDDALWAANGRNVLQAQGKSWIKIDDAVYSIGFDAALGQWRINHPLRANAYRPPLIHNGRGGWQHVFEHPEQWHDLRYILTRIDPGLEQMSHEDTAAIAAITDMTTSQARSLAMENELLPQRFQDCVVRFKQHHKLNGLVRQLERGESPAADTARMQLLALPMMSGWPAGRFFEVLDDAGDVLASYPDVAPFDYEDLSIHMPRRELRAGRVMQTLLEALNDEERTTLLGEAVARDKAKPVLERRLLATLKQHYQPLTQKLFLDQEGATDNRLQALKGLEPGLSNRAGWQLLIETPAARRSQLRNTGRVPLPVAEQARKALRLMERDRALTGLYLPEQTMASTRRIAMGVLQHLPGWPQDLRLQLRQHSLDGVVLADIGDPQAAMQRVVVETREGFEAFDAQGRSLADRAQGTFGFYQALLDALPQPYRASQDLISDFSSQRLYGRLRVNSQSLQRRIAAYMRGELAPVEEDRVVPCIQAAPPAPPSADSRLMRKMRKLYPLLDDTQLATLLERLGEDHLSRAKAVEALQQQLNALHGALKTWRKAPAPPTLSAAERWDFRMSRKQVARAIEHGWQYMSKLKDYLKREVPGLSLDGMLHEPLPTLPGPVEFPHIRSLSLENLELDDRVAYFLKHFKQLKSLDLSYNKITRLPEVLSLMPQLEYLRMTDNALKLDDYSRAKLAGMRSLQMLTLNNNALVDSPDFSQLRVLTELRLRNCRLKEFPKGVSRLPFLESLDVSDNDIKVLPEWLFEAPRSYARVVNLSGNPLGDTSVKRLKEYRDAHGIGMGYLDDQSVRLTEQNAREFWLPDSREGRFSEKERIWLGLKNEPRSDGLFTLLAELAGTADSALVRQDLNDRVWRVLDAIGADTSLRDDIFERAGERRNCEDVTADLFSDMEVLVHIRQAQLHATDGTLTPAELLNLARMLFRLKQLERLARAFKVDHPEADELEVGLAFRIGLAERLKLLGQPRHMIFNEESKVTAQDLNEAEAMVNTAELSPQLLDYLVELPFWENYLKSAHKAHFEALIEPYHQRMEALMQGPALDDKSHFEQSGIIQQEQRAAERVELERLTLEAMKQVDLNICSMP</sequence>
<dbReference type="Proteomes" id="UP000051446">
    <property type="component" value="Unassembled WGS sequence"/>
</dbReference>
<evidence type="ECO:0000259" key="15">
    <source>
        <dbReference type="PROSITE" id="PS52053"/>
    </source>
</evidence>
<dbReference type="EC" id="2.3.2.27" evidence="5"/>
<dbReference type="EMBL" id="JYLH01000004">
    <property type="protein sequence ID" value="KRP46712.1"/>
    <property type="molecule type" value="Genomic_DNA"/>
</dbReference>
<dbReference type="PROSITE" id="PS51450">
    <property type="entry name" value="LRR"/>
    <property type="match status" value="1"/>
</dbReference>
<dbReference type="InterPro" id="IPR032675">
    <property type="entry name" value="LRR_dom_sf"/>
</dbReference>
<evidence type="ECO:0000256" key="12">
    <source>
        <dbReference type="ARBA" id="ARBA00023026"/>
    </source>
</evidence>
<accession>A0A0R2YEK1</accession>
<dbReference type="GO" id="GO:0005576">
    <property type="term" value="C:extracellular region"/>
    <property type="evidence" value="ECO:0007669"/>
    <property type="project" value="UniProtKB-SubCell"/>
</dbReference>
<dbReference type="Pfam" id="PF13855">
    <property type="entry name" value="LRR_8"/>
    <property type="match status" value="1"/>
</dbReference>
<evidence type="ECO:0000256" key="1">
    <source>
        <dbReference type="ARBA" id="ARBA00000900"/>
    </source>
</evidence>
<gene>
    <name evidence="16" type="ORF">TU73_07720</name>
</gene>
<evidence type="ECO:0000256" key="11">
    <source>
        <dbReference type="ARBA" id="ARBA00022843"/>
    </source>
</evidence>
<dbReference type="SUPFAM" id="SSF52058">
    <property type="entry name" value="L domain-like"/>
    <property type="match status" value="1"/>
</dbReference>
<feature type="active site" description="Glycyl thioester intermediate" evidence="14">
    <location>
        <position position="1411"/>
    </location>
</feature>
<keyword evidence="13 14" id="KW-1035">Host cytoplasm</keyword>